<dbReference type="EC" id="2.3.2.27" evidence="4"/>
<keyword evidence="14" id="KW-0863">Zinc-finger</keyword>
<feature type="compositionally biased region" description="Acidic residues" evidence="16">
    <location>
        <begin position="1"/>
        <end position="12"/>
    </location>
</feature>
<evidence type="ECO:0000256" key="13">
    <source>
        <dbReference type="ARBA" id="ARBA00034306"/>
    </source>
</evidence>
<gene>
    <name evidence="18" type="ORF">PDE001_LOCUS9145</name>
</gene>
<evidence type="ECO:0000256" key="16">
    <source>
        <dbReference type="SAM" id="MobiDB-lite"/>
    </source>
</evidence>
<dbReference type="GO" id="GO:0005737">
    <property type="term" value="C:cytoplasm"/>
    <property type="evidence" value="ECO:0007669"/>
    <property type="project" value="UniProtKB-SubCell"/>
</dbReference>
<dbReference type="Gene3D" id="2.130.10.10">
    <property type="entry name" value="YVTN repeat-like/Quinoprotein amine dehydrogenase"/>
    <property type="match status" value="1"/>
</dbReference>
<dbReference type="AlphaFoldDB" id="A0AAV0V7W2"/>
<dbReference type="InterPro" id="IPR013083">
    <property type="entry name" value="Znf_RING/FYVE/PHD"/>
</dbReference>
<dbReference type="PANTHER" id="PTHR16047:SF7">
    <property type="entry name" value="E3 UBIQUITIN-PROTEIN LIGASE RFWD3"/>
    <property type="match status" value="1"/>
</dbReference>
<keyword evidence="7" id="KW-0808">Transferase</keyword>
<dbReference type="InterPro" id="IPR036322">
    <property type="entry name" value="WD40_repeat_dom_sf"/>
</dbReference>
<accession>A0AAV0V7W2</accession>
<proteinExistence type="predicted"/>
<comment type="caution">
    <text evidence="18">The sequence shown here is derived from an EMBL/GenBank/DDBJ whole genome shotgun (WGS) entry which is preliminary data.</text>
</comment>
<dbReference type="EMBL" id="CANTFM010001998">
    <property type="protein sequence ID" value="CAI5743965.1"/>
    <property type="molecule type" value="Genomic_DNA"/>
</dbReference>
<keyword evidence="5" id="KW-0963">Cytoplasm</keyword>
<evidence type="ECO:0000256" key="12">
    <source>
        <dbReference type="ARBA" id="ARBA00023242"/>
    </source>
</evidence>
<evidence type="ECO:0000256" key="9">
    <source>
        <dbReference type="ARBA" id="ARBA00022763"/>
    </source>
</evidence>
<evidence type="ECO:0000313" key="18">
    <source>
        <dbReference type="EMBL" id="CAI5743965.1"/>
    </source>
</evidence>
<dbReference type="GO" id="GO:0036297">
    <property type="term" value="P:interstrand cross-link repair"/>
    <property type="evidence" value="ECO:0007669"/>
    <property type="project" value="InterPro"/>
</dbReference>
<dbReference type="PROSITE" id="PS50089">
    <property type="entry name" value="ZF_RING_2"/>
    <property type="match status" value="1"/>
</dbReference>
<keyword evidence="9" id="KW-0227">DNA damage</keyword>
<feature type="region of interest" description="Disordered" evidence="16">
    <location>
        <begin position="1"/>
        <end position="44"/>
    </location>
</feature>
<dbReference type="Gene3D" id="3.30.40.10">
    <property type="entry name" value="Zinc/RING finger domain, C3HC4 (zinc finger)"/>
    <property type="match status" value="1"/>
</dbReference>
<evidence type="ECO:0000256" key="11">
    <source>
        <dbReference type="ARBA" id="ARBA00023204"/>
    </source>
</evidence>
<dbReference type="SUPFAM" id="SSF57850">
    <property type="entry name" value="RING/U-box"/>
    <property type="match status" value="1"/>
</dbReference>
<evidence type="ECO:0000256" key="10">
    <source>
        <dbReference type="ARBA" id="ARBA00022786"/>
    </source>
</evidence>
<keyword evidence="8" id="KW-0677">Repeat</keyword>
<dbReference type="GO" id="GO:0061630">
    <property type="term" value="F:ubiquitin protein ligase activity"/>
    <property type="evidence" value="ECO:0007669"/>
    <property type="project" value="UniProtKB-EC"/>
</dbReference>
<sequence length="672" mass="73546">MPQSIEEEEDAYASDSNSSENEESEYVESEIEFIESENSTSYGSQLQSTTTSIVNLASPSIRTSSIPDRATLEAILITEDDDNDVQILTAAEAAVEVAVAAQKAVDNPTTSRKRKRPVIETKPEPTECAICCEACTIVGCHRLVALRCGHLFGKKCIERWISERHYTCPNCNAVVHSMDIRPLFTDHVAVVDNSGLVNMTKRCQAEKLKSSELEKEIETLKTHLEIKTNEILGLNMELVKLKEDFALVEQKKLADAANTVSSPTVAGCRLGASPISSSRQAVVQVTQSQSAFSQEAAPYLTNELQLPIVSTTPSSAEDAFAADIQQYKPIFDVPLSSARVFSIDRSCSFLCVGDKFGQDLHGVMMVVTQDPRYRLHVPMHSSAVRDICIHSINCSVLTVAFDGKLAVTDFCQKKVILEVSFPVGKRQGWSCCFSESDHNAMYCGFQDGTVAKYDMRKPTAGEEGIVQTFSLPERQPVHSIKLFKSDEGRSTEGLAAATFHGLSVWRDVADVSSEADRPINNGIVPFLHVPSDQACFSLASNQLHSDQVVISSRSTPTKHSVFDLRAIGSGRLVPRTEFAGHKTASVLSRSAMWTERNGSSVVASWSHDIERVTLWNVATHREVGGPELTSLSMTSAALPVVDIQHAVANNNWSSGKALFGIMTSRQLCLYRS</sequence>
<evidence type="ECO:0000256" key="1">
    <source>
        <dbReference type="ARBA" id="ARBA00000900"/>
    </source>
</evidence>
<keyword evidence="6" id="KW-0853">WD repeat</keyword>
<comment type="subcellular location">
    <subcellularLocation>
        <location evidence="2">Cytoplasm</location>
    </subcellularLocation>
    <subcellularLocation>
        <location evidence="13">Nucleus</location>
        <location evidence="13">Nuclear body</location>
    </subcellularLocation>
</comment>
<keyword evidence="19" id="KW-1185">Reference proteome</keyword>
<evidence type="ECO:0000259" key="17">
    <source>
        <dbReference type="PROSITE" id="PS50089"/>
    </source>
</evidence>
<feature type="coiled-coil region" evidence="15">
    <location>
        <begin position="196"/>
        <end position="244"/>
    </location>
</feature>
<evidence type="ECO:0000256" key="7">
    <source>
        <dbReference type="ARBA" id="ARBA00022679"/>
    </source>
</evidence>
<name>A0AAV0V7W2_9STRA</name>
<dbReference type="GO" id="GO:0016604">
    <property type="term" value="C:nuclear body"/>
    <property type="evidence" value="ECO:0007669"/>
    <property type="project" value="UniProtKB-SubCell"/>
</dbReference>
<keyword evidence="14" id="KW-0479">Metal-binding</keyword>
<dbReference type="InterPro" id="IPR015943">
    <property type="entry name" value="WD40/YVTN_repeat-like_dom_sf"/>
</dbReference>
<keyword evidence="14" id="KW-0862">Zinc</keyword>
<dbReference type="Proteomes" id="UP001162029">
    <property type="component" value="Unassembled WGS sequence"/>
</dbReference>
<dbReference type="InterPro" id="IPR056527">
    <property type="entry name" value="WD40_RFWD3"/>
</dbReference>
<evidence type="ECO:0000256" key="2">
    <source>
        <dbReference type="ARBA" id="ARBA00004496"/>
    </source>
</evidence>
<evidence type="ECO:0000313" key="19">
    <source>
        <dbReference type="Proteomes" id="UP001162029"/>
    </source>
</evidence>
<dbReference type="SUPFAM" id="SSF50978">
    <property type="entry name" value="WD40 repeat-like"/>
    <property type="match status" value="1"/>
</dbReference>
<evidence type="ECO:0000256" key="5">
    <source>
        <dbReference type="ARBA" id="ARBA00022490"/>
    </source>
</evidence>
<dbReference type="PANTHER" id="PTHR16047">
    <property type="entry name" value="RFWD3 PROTEIN"/>
    <property type="match status" value="1"/>
</dbReference>
<feature type="compositionally biased region" description="Acidic residues" evidence="16">
    <location>
        <begin position="20"/>
        <end position="35"/>
    </location>
</feature>
<evidence type="ECO:0000256" key="14">
    <source>
        <dbReference type="PROSITE-ProRule" id="PRU00175"/>
    </source>
</evidence>
<keyword evidence="12" id="KW-0539">Nucleus</keyword>
<dbReference type="InterPro" id="IPR001841">
    <property type="entry name" value="Znf_RING"/>
</dbReference>
<dbReference type="InterPro" id="IPR037381">
    <property type="entry name" value="RFWD3"/>
</dbReference>
<protein>
    <recommendedName>
        <fullName evidence="4">RING-type E3 ubiquitin transferase</fullName>
        <ecNumber evidence="4">2.3.2.27</ecNumber>
    </recommendedName>
</protein>
<keyword evidence="15" id="KW-0175">Coiled coil</keyword>
<evidence type="ECO:0000256" key="15">
    <source>
        <dbReference type="SAM" id="Coils"/>
    </source>
</evidence>
<evidence type="ECO:0000256" key="8">
    <source>
        <dbReference type="ARBA" id="ARBA00022737"/>
    </source>
</evidence>
<evidence type="ECO:0000256" key="6">
    <source>
        <dbReference type="ARBA" id="ARBA00022574"/>
    </source>
</evidence>
<comment type="catalytic activity">
    <reaction evidence="1">
        <text>S-ubiquitinyl-[E2 ubiquitin-conjugating enzyme]-L-cysteine + [acceptor protein]-L-lysine = [E2 ubiquitin-conjugating enzyme]-L-cysteine + N(6)-ubiquitinyl-[acceptor protein]-L-lysine.</text>
        <dbReference type="EC" id="2.3.2.27"/>
    </reaction>
</comment>
<feature type="domain" description="RING-type" evidence="17">
    <location>
        <begin position="128"/>
        <end position="172"/>
    </location>
</feature>
<comment type="pathway">
    <text evidence="3">Protein modification; protein ubiquitination.</text>
</comment>
<evidence type="ECO:0000256" key="3">
    <source>
        <dbReference type="ARBA" id="ARBA00004906"/>
    </source>
</evidence>
<dbReference type="GO" id="GO:0016567">
    <property type="term" value="P:protein ubiquitination"/>
    <property type="evidence" value="ECO:0007669"/>
    <property type="project" value="InterPro"/>
</dbReference>
<dbReference type="Pfam" id="PF23419">
    <property type="entry name" value="WD40_RFWD3"/>
    <property type="match status" value="1"/>
</dbReference>
<keyword evidence="10" id="KW-0833">Ubl conjugation pathway</keyword>
<organism evidence="18 19">
    <name type="scientific">Peronospora destructor</name>
    <dbReference type="NCBI Taxonomy" id="86335"/>
    <lineage>
        <taxon>Eukaryota</taxon>
        <taxon>Sar</taxon>
        <taxon>Stramenopiles</taxon>
        <taxon>Oomycota</taxon>
        <taxon>Peronosporomycetes</taxon>
        <taxon>Peronosporales</taxon>
        <taxon>Peronosporaceae</taxon>
        <taxon>Peronospora</taxon>
    </lineage>
</organism>
<evidence type="ECO:0000256" key="4">
    <source>
        <dbReference type="ARBA" id="ARBA00012483"/>
    </source>
</evidence>
<keyword evidence="11" id="KW-0234">DNA repair</keyword>
<dbReference type="GO" id="GO:0008270">
    <property type="term" value="F:zinc ion binding"/>
    <property type="evidence" value="ECO:0007669"/>
    <property type="project" value="UniProtKB-KW"/>
</dbReference>
<reference evidence="18" key="1">
    <citation type="submission" date="2022-12" db="EMBL/GenBank/DDBJ databases">
        <authorList>
            <person name="Webb A."/>
        </authorList>
    </citation>
    <scope>NUCLEOTIDE SEQUENCE</scope>
    <source>
        <strain evidence="18">Pd1</strain>
    </source>
</reference>
<dbReference type="CDD" id="cd16450">
    <property type="entry name" value="mRING-C3HGC3_RFWD3"/>
    <property type="match status" value="1"/>
</dbReference>